<comment type="caution">
    <text evidence="1">The sequence shown here is derived from an EMBL/GenBank/DDBJ whole genome shotgun (WGS) entry which is preliminary data.</text>
</comment>
<name>A0AAD6YDA8_9AGAR</name>
<keyword evidence="2" id="KW-1185">Reference proteome</keyword>
<evidence type="ECO:0000313" key="1">
    <source>
        <dbReference type="EMBL" id="KAJ7213070.1"/>
    </source>
</evidence>
<reference evidence="1" key="1">
    <citation type="submission" date="2023-03" db="EMBL/GenBank/DDBJ databases">
        <title>Massive genome expansion in bonnet fungi (Mycena s.s.) driven by repeated elements and novel gene families across ecological guilds.</title>
        <authorList>
            <consortium name="Lawrence Berkeley National Laboratory"/>
            <person name="Harder C.B."/>
            <person name="Miyauchi S."/>
            <person name="Viragh M."/>
            <person name="Kuo A."/>
            <person name="Thoen E."/>
            <person name="Andreopoulos B."/>
            <person name="Lu D."/>
            <person name="Skrede I."/>
            <person name="Drula E."/>
            <person name="Henrissat B."/>
            <person name="Morin E."/>
            <person name="Kohler A."/>
            <person name="Barry K."/>
            <person name="LaButti K."/>
            <person name="Morin E."/>
            <person name="Salamov A."/>
            <person name="Lipzen A."/>
            <person name="Mereny Z."/>
            <person name="Hegedus B."/>
            <person name="Baldrian P."/>
            <person name="Stursova M."/>
            <person name="Weitz H."/>
            <person name="Taylor A."/>
            <person name="Grigoriev I.V."/>
            <person name="Nagy L.G."/>
            <person name="Martin F."/>
            <person name="Kauserud H."/>
        </authorList>
    </citation>
    <scope>NUCLEOTIDE SEQUENCE</scope>
    <source>
        <strain evidence="1">9144</strain>
    </source>
</reference>
<dbReference type="AlphaFoldDB" id="A0AAD6YDA8"/>
<organism evidence="1 2">
    <name type="scientific">Mycena pura</name>
    <dbReference type="NCBI Taxonomy" id="153505"/>
    <lineage>
        <taxon>Eukaryota</taxon>
        <taxon>Fungi</taxon>
        <taxon>Dikarya</taxon>
        <taxon>Basidiomycota</taxon>
        <taxon>Agaricomycotina</taxon>
        <taxon>Agaricomycetes</taxon>
        <taxon>Agaricomycetidae</taxon>
        <taxon>Agaricales</taxon>
        <taxon>Marasmiineae</taxon>
        <taxon>Mycenaceae</taxon>
        <taxon>Mycena</taxon>
    </lineage>
</organism>
<dbReference type="Proteomes" id="UP001219525">
    <property type="component" value="Unassembled WGS sequence"/>
</dbReference>
<proteinExistence type="predicted"/>
<dbReference type="EMBL" id="JARJCW010000022">
    <property type="protein sequence ID" value="KAJ7213070.1"/>
    <property type="molecule type" value="Genomic_DNA"/>
</dbReference>
<accession>A0AAD6YDA8</accession>
<evidence type="ECO:0000313" key="2">
    <source>
        <dbReference type="Proteomes" id="UP001219525"/>
    </source>
</evidence>
<gene>
    <name evidence="1" type="ORF">GGX14DRAFT_393269</name>
</gene>
<protein>
    <submittedName>
        <fullName evidence="1">Uncharacterized protein</fullName>
    </submittedName>
</protein>
<sequence>MFQFDNGVRKQEPVTACATSSGAWQVSARTIAAGLCRHADNAAAKGMQRNAREIAWSGRTRSSWPGYSSVLTFPDELRYTIAHERLNKIIIGPSMFQIKFPTSTVYTFWAILTERLNKILKTFNSNNWTGGCLEVSMMRKFIEVQASTGL</sequence>